<dbReference type="InterPro" id="IPR007221">
    <property type="entry name" value="MreC"/>
</dbReference>
<keyword evidence="3" id="KW-0133">Cell shape</keyword>
<dbReference type="Gene3D" id="2.40.10.340">
    <property type="entry name" value="Rod shape-determining protein MreC, domain 1"/>
    <property type="match status" value="1"/>
</dbReference>
<dbReference type="Gene3D" id="2.40.10.350">
    <property type="entry name" value="Rod shape-determining protein MreC, domain 2"/>
    <property type="match status" value="1"/>
</dbReference>
<evidence type="ECO:0000256" key="3">
    <source>
        <dbReference type="ARBA" id="ARBA00022960"/>
    </source>
</evidence>
<proteinExistence type="inferred from homology"/>
<evidence type="ECO:0000256" key="4">
    <source>
        <dbReference type="ARBA" id="ARBA00032089"/>
    </source>
</evidence>
<dbReference type="NCBIfam" id="TIGR00219">
    <property type="entry name" value="mreC"/>
    <property type="match status" value="1"/>
</dbReference>
<dbReference type="EMBL" id="JBHRXV010000011">
    <property type="protein sequence ID" value="MFC3714056.1"/>
    <property type="molecule type" value="Genomic_DNA"/>
</dbReference>
<sequence>MALVRIAVAIVAVFVGLVLLLMSRSDPTRGSGLRGAAMDVTAPVWGLLRGPLGAIEDAGNYVSHYFWAVDRNRDLEAELRRYRLRDQQRLAMVRENEQMKELLRVVEPARRWRRVVPIAAGSSGSYVRSAVVSGGRDQGLRIGQPVRAARGLVGRVVEVGNHSARVLLLTDASSRVPVKVLRTGRPAIIAGINDVELELRYVAPADGQLKVGDRLVTSGDGGIFPPDVPVAVVTRVLRDVQYARPLAHPEGLGYVIVEQPYLPPVVALPQPEAAAAPPAAAPVAAAPAAPVPAAPAPTE</sequence>
<evidence type="ECO:0000256" key="1">
    <source>
        <dbReference type="ARBA" id="ARBA00009369"/>
    </source>
</evidence>
<feature type="domain" description="Rod shape-determining protein MreC beta-barrel core" evidence="5">
    <location>
        <begin position="122"/>
        <end position="257"/>
    </location>
</feature>
<name>A0ABV7XE18_9SPHN</name>
<dbReference type="Proteomes" id="UP001595615">
    <property type="component" value="Unassembled WGS sequence"/>
</dbReference>
<keyword evidence="7" id="KW-1185">Reference proteome</keyword>
<dbReference type="RefSeq" id="WP_380863137.1">
    <property type="nucleotide sequence ID" value="NZ_JBHRXV010000011.1"/>
</dbReference>
<dbReference type="PANTHER" id="PTHR34138">
    <property type="entry name" value="CELL SHAPE-DETERMINING PROTEIN MREC"/>
    <property type="match status" value="1"/>
</dbReference>
<evidence type="ECO:0000256" key="2">
    <source>
        <dbReference type="ARBA" id="ARBA00013855"/>
    </source>
</evidence>
<evidence type="ECO:0000313" key="7">
    <source>
        <dbReference type="Proteomes" id="UP001595615"/>
    </source>
</evidence>
<dbReference type="Pfam" id="PF04085">
    <property type="entry name" value="MreC"/>
    <property type="match status" value="1"/>
</dbReference>
<organism evidence="6 7">
    <name type="scientific">Sphingoaurantiacus capsulatus</name>
    <dbReference type="NCBI Taxonomy" id="1771310"/>
    <lineage>
        <taxon>Bacteria</taxon>
        <taxon>Pseudomonadati</taxon>
        <taxon>Pseudomonadota</taxon>
        <taxon>Alphaproteobacteria</taxon>
        <taxon>Sphingomonadales</taxon>
        <taxon>Sphingosinicellaceae</taxon>
        <taxon>Sphingoaurantiacus</taxon>
    </lineage>
</organism>
<reference evidence="7" key="1">
    <citation type="journal article" date="2019" name="Int. J. Syst. Evol. Microbiol.">
        <title>The Global Catalogue of Microorganisms (GCM) 10K type strain sequencing project: providing services to taxonomists for standard genome sequencing and annotation.</title>
        <authorList>
            <consortium name="The Broad Institute Genomics Platform"/>
            <consortium name="The Broad Institute Genome Sequencing Center for Infectious Disease"/>
            <person name="Wu L."/>
            <person name="Ma J."/>
        </authorList>
    </citation>
    <scope>NUCLEOTIDE SEQUENCE [LARGE SCALE GENOMIC DNA]</scope>
    <source>
        <strain evidence="7">KCTC 42644</strain>
    </source>
</reference>
<evidence type="ECO:0000259" key="5">
    <source>
        <dbReference type="Pfam" id="PF04085"/>
    </source>
</evidence>
<protein>
    <recommendedName>
        <fullName evidence="2">Cell shape-determining protein MreC</fullName>
    </recommendedName>
    <alternativeName>
        <fullName evidence="4">Cell shape protein MreC</fullName>
    </alternativeName>
</protein>
<accession>A0ABV7XE18</accession>
<evidence type="ECO:0000313" key="6">
    <source>
        <dbReference type="EMBL" id="MFC3714056.1"/>
    </source>
</evidence>
<comment type="caution">
    <text evidence="6">The sequence shown here is derived from an EMBL/GenBank/DDBJ whole genome shotgun (WGS) entry which is preliminary data.</text>
</comment>
<gene>
    <name evidence="6" type="primary">mreC</name>
    <name evidence="6" type="ORF">ACFOMD_15905</name>
</gene>
<comment type="similarity">
    <text evidence="1">Belongs to the MreC family.</text>
</comment>
<dbReference type="InterPro" id="IPR055342">
    <property type="entry name" value="MreC_beta-barrel_core"/>
</dbReference>
<dbReference type="PANTHER" id="PTHR34138:SF1">
    <property type="entry name" value="CELL SHAPE-DETERMINING PROTEIN MREC"/>
    <property type="match status" value="1"/>
</dbReference>
<dbReference type="InterPro" id="IPR042175">
    <property type="entry name" value="Cell/Rod_MreC_2"/>
</dbReference>
<dbReference type="InterPro" id="IPR042177">
    <property type="entry name" value="Cell/Rod_1"/>
</dbReference>